<evidence type="ECO:0000256" key="3">
    <source>
        <dbReference type="ARBA" id="ARBA00022840"/>
    </source>
</evidence>
<dbReference type="SUPFAM" id="SSF55729">
    <property type="entry name" value="Acyl-CoA N-acyltransferases (Nat)"/>
    <property type="match status" value="1"/>
</dbReference>
<dbReference type="Gene3D" id="3.40.630.30">
    <property type="match status" value="1"/>
</dbReference>
<dbReference type="PANTHER" id="PTHR43334:SF1">
    <property type="entry name" value="3-HYDROXYPROPIONATE--COA LIGASE [ADP-FORMING]"/>
    <property type="match status" value="1"/>
</dbReference>
<keyword evidence="3" id="KW-0067">ATP-binding</keyword>
<keyword evidence="6" id="KW-1185">Reference proteome</keyword>
<sequence>MEGLARIILRDGRVAELREARDTPEDRRMLHELFRHASADDLYFRFFHMVKEVSDRDIDQMIRIDGQGKSLICVSQDQILGIGHYIMTDGASAEVAFFVDDRVQGRGLGTLLLEHLAQIAWRRGLKQFEAYVLSDNRRMLRVFQDSGYEIHEQHESGVIHLVLPLQQTERTRALQETREKLATAASLRPFFEPAVVAIVGASRDSHRLGHLLLRHVLEGSYNGVVYPVNSSAKAVLGVRAYPSVQAVPDAVDLVVIVVARDQVQSVVQDCIIAGVKAVLITSAGFSDLDANGAALEQDITADLRRHGIRLVGPNSLGLLNAHPEHPLNASFAPALPPAGSVAIASQSGALGIAILDYAARMGVGVSSFASTGNKADVSSNDLLQYWEDDPATAMILLYLESFGNPRKFSRIARRLTQRKPILAVKSARTVHTSVPTESGLQPVDNEVAVQALFQQSGIIRADTLQELFDIAALLGTMPLPDGNRVVVITNAAGAAVITVDALGAVGLTLAEPPVDLGVDALGQRYYEEVARALRQSDVDAIIVLFIPVGISEAQGVSDAIRQAVEEQGLSKPVLANFLMMGHGPIDYIESPTFRIPVYPFPELAVRALGQVARYAEYRRQPMGRLPDLEHIHVDEARTLVQQWQSPDEAVWTGPVRASQVLDMVGLRSQLALTEEDQGFCRLRIRCHMDPLFGPILTATPVDQENISRSRLIPLTDRDAEVFAQAWLRGQKGAPFCKKVLSELFLRVSRLIDEVPEITELEIDEAWVCHADTKIVSANVLLERRTL</sequence>
<dbReference type="InterPro" id="IPR000182">
    <property type="entry name" value="GNAT_dom"/>
</dbReference>
<dbReference type="CDD" id="cd04301">
    <property type="entry name" value="NAT_SF"/>
    <property type="match status" value="1"/>
</dbReference>
<dbReference type="Gene3D" id="3.30.470.20">
    <property type="entry name" value="ATP-grasp fold, B domain"/>
    <property type="match status" value="1"/>
</dbReference>
<keyword evidence="1" id="KW-0436">Ligase</keyword>
<dbReference type="InterPro" id="IPR016181">
    <property type="entry name" value="Acyl_CoA_acyltransferase"/>
</dbReference>
<feature type="domain" description="N-acetyltransferase" evidence="4">
    <location>
        <begin position="15"/>
        <end position="170"/>
    </location>
</feature>
<dbReference type="PANTHER" id="PTHR43334">
    <property type="entry name" value="ACETATE--COA LIGASE [ADP-FORMING]"/>
    <property type="match status" value="1"/>
</dbReference>
<dbReference type="Gene3D" id="3.40.50.261">
    <property type="entry name" value="Succinyl-CoA synthetase domains"/>
    <property type="match status" value="2"/>
</dbReference>
<dbReference type="Pfam" id="PF00583">
    <property type="entry name" value="Acetyltransf_1"/>
    <property type="match status" value="1"/>
</dbReference>
<dbReference type="EMBL" id="CP019454">
    <property type="protein sequence ID" value="AUW93348.1"/>
    <property type="molecule type" value="Genomic_DNA"/>
</dbReference>
<evidence type="ECO:0000256" key="1">
    <source>
        <dbReference type="ARBA" id="ARBA00022598"/>
    </source>
</evidence>
<proteinExistence type="predicted"/>
<dbReference type="Pfam" id="PF13607">
    <property type="entry name" value="Succ_CoA_lig"/>
    <property type="match status" value="1"/>
</dbReference>
<gene>
    <name evidence="5" type="ORF">BXT84_04755</name>
</gene>
<dbReference type="InterPro" id="IPR032875">
    <property type="entry name" value="Succ_CoA_lig_flav_dom"/>
</dbReference>
<dbReference type="InterPro" id="IPR036291">
    <property type="entry name" value="NAD(P)-bd_dom_sf"/>
</dbReference>
<reference evidence="5 6" key="1">
    <citation type="journal article" date="2019" name="Sci. Rep.">
        <title>Sulfobacillus thermotolerans: new insights into resistance and metabolic capacities of acidophilic chemolithotrophs.</title>
        <authorList>
            <person name="Panyushkina A.E."/>
            <person name="Babenko V.V."/>
            <person name="Nikitina A.S."/>
            <person name="Selezneva O.V."/>
            <person name="Tsaplina I.A."/>
            <person name="Letarova M.A."/>
            <person name="Kostryukova E.S."/>
            <person name="Letarov A.V."/>
        </authorList>
    </citation>
    <scope>NUCLEOTIDE SEQUENCE [LARGE SCALE GENOMIC DNA]</scope>
    <source>
        <strain evidence="5 6">Kr1</strain>
    </source>
</reference>
<accession>A0ABN5H1I5</accession>
<dbReference type="PROSITE" id="PS51186">
    <property type="entry name" value="GNAT"/>
    <property type="match status" value="1"/>
</dbReference>
<dbReference type="InterPro" id="IPR016102">
    <property type="entry name" value="Succinyl-CoA_synth-like"/>
</dbReference>
<keyword evidence="2" id="KW-0547">Nucleotide-binding</keyword>
<dbReference type="SUPFAM" id="SSF52210">
    <property type="entry name" value="Succinyl-CoA synthetase domains"/>
    <property type="match status" value="2"/>
</dbReference>
<organism evidence="5 6">
    <name type="scientific">Sulfobacillus thermotolerans</name>
    <dbReference type="NCBI Taxonomy" id="338644"/>
    <lineage>
        <taxon>Bacteria</taxon>
        <taxon>Bacillati</taxon>
        <taxon>Bacillota</taxon>
        <taxon>Clostridia</taxon>
        <taxon>Eubacteriales</taxon>
        <taxon>Clostridiales Family XVII. Incertae Sedis</taxon>
        <taxon>Sulfobacillus</taxon>
    </lineage>
</organism>
<evidence type="ECO:0000313" key="5">
    <source>
        <dbReference type="EMBL" id="AUW93348.1"/>
    </source>
</evidence>
<dbReference type="SUPFAM" id="SSF51735">
    <property type="entry name" value="NAD(P)-binding Rossmann-fold domains"/>
    <property type="match status" value="1"/>
</dbReference>
<evidence type="ECO:0000256" key="2">
    <source>
        <dbReference type="ARBA" id="ARBA00022741"/>
    </source>
</evidence>
<dbReference type="InterPro" id="IPR003781">
    <property type="entry name" value="CoA-bd"/>
</dbReference>
<dbReference type="Pfam" id="PF13380">
    <property type="entry name" value="CoA_binding_2"/>
    <property type="match status" value="1"/>
</dbReference>
<dbReference type="Gene3D" id="3.40.50.720">
    <property type="entry name" value="NAD(P)-binding Rossmann-like Domain"/>
    <property type="match status" value="1"/>
</dbReference>
<dbReference type="SMART" id="SM00881">
    <property type="entry name" value="CoA_binding"/>
    <property type="match status" value="1"/>
</dbReference>
<evidence type="ECO:0000313" key="6">
    <source>
        <dbReference type="Proteomes" id="UP000325292"/>
    </source>
</evidence>
<dbReference type="InterPro" id="IPR051538">
    <property type="entry name" value="Acyl-CoA_Synth/Transferase"/>
</dbReference>
<evidence type="ECO:0000259" key="4">
    <source>
        <dbReference type="PROSITE" id="PS51186"/>
    </source>
</evidence>
<protein>
    <recommendedName>
        <fullName evidence="4">N-acetyltransferase domain-containing protein</fullName>
    </recommendedName>
</protein>
<dbReference type="Proteomes" id="UP000325292">
    <property type="component" value="Chromosome"/>
</dbReference>
<name>A0ABN5H1I5_9FIRM</name>